<dbReference type="Gene3D" id="3.30.70.2390">
    <property type="match status" value="1"/>
</dbReference>
<dbReference type="Proteomes" id="UP000576550">
    <property type="component" value="Unassembled WGS sequence"/>
</dbReference>
<gene>
    <name evidence="3" type="ORF">GX533_00330</name>
</gene>
<evidence type="ECO:0000259" key="2">
    <source>
        <dbReference type="Pfam" id="PF13399"/>
    </source>
</evidence>
<evidence type="ECO:0000313" key="4">
    <source>
        <dbReference type="Proteomes" id="UP000576550"/>
    </source>
</evidence>
<protein>
    <submittedName>
        <fullName evidence="3">LytR C-terminal domain-containing protein</fullName>
    </submittedName>
</protein>
<dbReference type="Pfam" id="PF13399">
    <property type="entry name" value="LytR_C"/>
    <property type="match status" value="1"/>
</dbReference>
<dbReference type="InterPro" id="IPR027381">
    <property type="entry name" value="LytR/CpsA/Psr_C"/>
</dbReference>
<sequence length="382" mass="43502">MPRKRKENKKKEKKRVPLGKYLLWLLSITFVVYLGYFLLSVFTLKTVDVSTGEDSNLNLFSKVSSDLEKTLIIVEEKDGDRSKIVSVYAYLENKSKKNELLIYLPGDVYYAGLEEKFGNEIPVSSFRYAGDFLESGRGVEYAIWQINQLLGFKSEKYIYISSDATNIVKGFVGHKEGVFAGVNGVEEIANAISFKKMFFSIRELDDLDKKIYSNIPFYTTRLALESLKSGKKGYRREVIDFSDQKYLKDGELLTGEDIKVLDSKEYDKDLNKLLANVLDRNLENERVRVEVYNGSGLTGVAYSFGRKITNSGCDVVRYENAPNMYTKTTLFVPDKESFKNAYDIVSDVIPVEFEIVEGRPDFMTTGDIVVILGENISSMYSF</sequence>
<feature type="domain" description="LytR/CpsA/Psr regulator C-terminal" evidence="2">
    <location>
        <begin position="286"/>
        <end position="374"/>
    </location>
</feature>
<keyword evidence="1" id="KW-1133">Transmembrane helix</keyword>
<keyword evidence="1" id="KW-0472">Membrane</keyword>
<feature type="transmembrane region" description="Helical" evidence="1">
    <location>
        <begin position="21"/>
        <end position="42"/>
    </location>
</feature>
<organism evidence="3 4">
    <name type="scientific">Candidatus Dojkabacteria bacterium</name>
    <dbReference type="NCBI Taxonomy" id="2099670"/>
    <lineage>
        <taxon>Bacteria</taxon>
        <taxon>Candidatus Dojkabacteria</taxon>
    </lineage>
</organism>
<keyword evidence="1" id="KW-0812">Transmembrane</keyword>
<evidence type="ECO:0000313" key="3">
    <source>
        <dbReference type="EMBL" id="HHX99124.1"/>
    </source>
</evidence>
<evidence type="ECO:0000256" key="1">
    <source>
        <dbReference type="SAM" id="Phobius"/>
    </source>
</evidence>
<proteinExistence type="predicted"/>
<comment type="caution">
    <text evidence="3">The sequence shown here is derived from an EMBL/GenBank/DDBJ whole genome shotgun (WGS) entry which is preliminary data.</text>
</comment>
<name>A0A832RC84_9BACT</name>
<reference evidence="3 4" key="1">
    <citation type="journal article" date="2020" name="Biotechnol. Biofuels">
        <title>New insights from the biogas microbiome by comprehensive genome-resolved metagenomics of nearly 1600 species originating from multiple anaerobic digesters.</title>
        <authorList>
            <person name="Campanaro S."/>
            <person name="Treu L."/>
            <person name="Rodriguez-R L.M."/>
            <person name="Kovalovszki A."/>
            <person name="Ziels R.M."/>
            <person name="Maus I."/>
            <person name="Zhu X."/>
            <person name="Kougias P.G."/>
            <person name="Basile A."/>
            <person name="Luo G."/>
            <person name="Schluter A."/>
            <person name="Konstantinidis K.T."/>
            <person name="Angelidaki I."/>
        </authorList>
    </citation>
    <scope>NUCLEOTIDE SEQUENCE [LARGE SCALE GENOMIC DNA]</scope>
    <source>
        <strain evidence="3">AS05jafATM_89</strain>
    </source>
</reference>
<dbReference type="AlphaFoldDB" id="A0A832RC84"/>
<dbReference type="EMBL" id="DUTP01000001">
    <property type="protein sequence ID" value="HHX99124.1"/>
    <property type="molecule type" value="Genomic_DNA"/>
</dbReference>
<accession>A0A832RC84</accession>